<evidence type="ECO:0000259" key="5">
    <source>
        <dbReference type="PROSITE" id="PS51669"/>
    </source>
</evidence>
<evidence type="ECO:0000256" key="1">
    <source>
        <dbReference type="ARBA" id="ARBA00010312"/>
    </source>
</evidence>
<evidence type="ECO:0000256" key="4">
    <source>
        <dbReference type="ARBA" id="ARBA00023014"/>
    </source>
</evidence>
<dbReference type="KEGG" id="meme:HYG87_04670"/>
<dbReference type="InterPro" id="IPR050612">
    <property type="entry name" value="Prok_Mopterin_Oxidored"/>
</dbReference>
<dbReference type="GO" id="GO:0051536">
    <property type="term" value="F:iron-sulfur cluster binding"/>
    <property type="evidence" value="ECO:0007669"/>
    <property type="project" value="UniProtKB-KW"/>
</dbReference>
<dbReference type="CDD" id="cd02775">
    <property type="entry name" value="MopB_CT"/>
    <property type="match status" value="1"/>
</dbReference>
<dbReference type="GO" id="GO:0043546">
    <property type="term" value="F:molybdopterin cofactor binding"/>
    <property type="evidence" value="ECO:0007669"/>
    <property type="project" value="InterPro"/>
</dbReference>
<dbReference type="SUPFAM" id="SSF50692">
    <property type="entry name" value="ADC-like"/>
    <property type="match status" value="1"/>
</dbReference>
<dbReference type="GO" id="GO:0016491">
    <property type="term" value="F:oxidoreductase activity"/>
    <property type="evidence" value="ECO:0007669"/>
    <property type="project" value="InterPro"/>
</dbReference>
<dbReference type="Gene3D" id="3.40.50.740">
    <property type="match status" value="1"/>
</dbReference>
<evidence type="ECO:0000256" key="2">
    <source>
        <dbReference type="ARBA" id="ARBA00022723"/>
    </source>
</evidence>
<protein>
    <submittedName>
        <fullName evidence="6">Molybdopterin-dependent oxidoreductase</fullName>
    </submittedName>
</protein>
<comment type="similarity">
    <text evidence="1">Belongs to the prokaryotic molybdopterin-containing oxidoreductase family.</text>
</comment>
<keyword evidence="2" id="KW-0479">Metal-binding</keyword>
<dbReference type="OrthoDB" id="23466at2157"/>
<dbReference type="Proteomes" id="UP000681041">
    <property type="component" value="Chromosome"/>
</dbReference>
<dbReference type="CDD" id="cd02766">
    <property type="entry name" value="MopB_3"/>
    <property type="match status" value="1"/>
</dbReference>
<accession>A0A8T8K3U6</accession>
<dbReference type="PROSITE" id="PS51669">
    <property type="entry name" value="4FE4S_MOW_BIS_MGD"/>
    <property type="match status" value="1"/>
</dbReference>
<name>A0A8T8K3U6_9EURY</name>
<dbReference type="Gene3D" id="2.40.40.20">
    <property type="match status" value="1"/>
</dbReference>
<gene>
    <name evidence="6" type="ORF">HYG87_04670</name>
</gene>
<evidence type="ECO:0000313" key="7">
    <source>
        <dbReference type="Proteomes" id="UP000681041"/>
    </source>
</evidence>
<dbReference type="Pfam" id="PF00384">
    <property type="entry name" value="Molybdopterin"/>
    <property type="match status" value="1"/>
</dbReference>
<dbReference type="AlphaFoldDB" id="A0A8T8K3U6"/>
<dbReference type="InterPro" id="IPR006963">
    <property type="entry name" value="Mopterin_OxRdtase_4Fe-4S_dom"/>
</dbReference>
<dbReference type="GO" id="GO:0046872">
    <property type="term" value="F:metal ion binding"/>
    <property type="evidence" value="ECO:0007669"/>
    <property type="project" value="UniProtKB-KW"/>
</dbReference>
<keyword evidence="7" id="KW-1185">Reference proteome</keyword>
<keyword evidence="3" id="KW-0408">Iron</keyword>
<dbReference type="Pfam" id="PF04879">
    <property type="entry name" value="Molybdop_Fe4S4"/>
    <property type="match status" value="1"/>
</dbReference>
<dbReference type="InterPro" id="IPR006657">
    <property type="entry name" value="MoPterin_dinucl-bd_dom"/>
</dbReference>
<dbReference type="Gene3D" id="2.20.25.90">
    <property type="entry name" value="ADC-like domains"/>
    <property type="match status" value="1"/>
</dbReference>
<dbReference type="SUPFAM" id="SSF53706">
    <property type="entry name" value="Formate dehydrogenase/DMSO reductase, domains 1-3"/>
    <property type="match status" value="1"/>
</dbReference>
<organism evidence="6 7">
    <name type="scientific">Methanobacterium alkalithermotolerans</name>
    <dbReference type="NCBI Taxonomy" id="2731220"/>
    <lineage>
        <taxon>Archaea</taxon>
        <taxon>Methanobacteriati</taxon>
        <taxon>Methanobacteriota</taxon>
        <taxon>Methanomada group</taxon>
        <taxon>Methanobacteria</taxon>
        <taxon>Methanobacteriales</taxon>
        <taxon>Methanobacteriaceae</taxon>
        <taxon>Methanobacterium</taxon>
    </lineage>
</organism>
<proteinExistence type="inferred from homology"/>
<reference evidence="6" key="1">
    <citation type="submission" date="2020-07" db="EMBL/GenBank/DDBJ databases">
        <title>Methanobacterium. sp. MethCan genome.</title>
        <authorList>
            <person name="Postec A."/>
            <person name="Quemeneur M."/>
        </authorList>
    </citation>
    <scope>NUCLEOTIDE SEQUENCE</scope>
    <source>
        <strain evidence="6">MethCAN</strain>
    </source>
</reference>
<feature type="domain" description="4Fe-4S Mo/W bis-MGD-type" evidence="5">
    <location>
        <begin position="1"/>
        <end position="58"/>
    </location>
</feature>
<dbReference type="PANTHER" id="PTHR43742">
    <property type="entry name" value="TRIMETHYLAMINE-N-OXIDE REDUCTASE"/>
    <property type="match status" value="1"/>
</dbReference>
<evidence type="ECO:0000256" key="3">
    <source>
        <dbReference type="ARBA" id="ARBA00023004"/>
    </source>
</evidence>
<evidence type="ECO:0000313" key="6">
    <source>
        <dbReference type="EMBL" id="QUH23114.1"/>
    </source>
</evidence>
<dbReference type="GeneID" id="64820033"/>
<dbReference type="SMART" id="SM00926">
    <property type="entry name" value="Molybdop_Fe4S4"/>
    <property type="match status" value="1"/>
</dbReference>
<dbReference type="Gene3D" id="3.40.228.10">
    <property type="entry name" value="Dimethylsulfoxide Reductase, domain 2"/>
    <property type="match status" value="1"/>
</dbReference>
<dbReference type="EMBL" id="CP058560">
    <property type="protein sequence ID" value="QUH23114.1"/>
    <property type="molecule type" value="Genomic_DNA"/>
</dbReference>
<dbReference type="RefSeq" id="WP_211534061.1">
    <property type="nucleotide sequence ID" value="NZ_CP058560.1"/>
</dbReference>
<dbReference type="PANTHER" id="PTHR43742:SF6">
    <property type="entry name" value="OXIDOREDUCTASE YYAE-RELATED"/>
    <property type="match status" value="1"/>
</dbReference>
<dbReference type="Gene3D" id="3.30.2070.10">
    <property type="entry name" value="Formate dehydrogenase/DMSO reductase"/>
    <property type="match status" value="1"/>
</dbReference>
<keyword evidence="4" id="KW-0411">Iron-sulfur</keyword>
<sequence>MKKIYTTCTRDCPGSCSIEARVDQGKIKSLHGNRKHPITAGFLCINTAHYLQNRFYSHQRILNPLKKVEDSWEQIKWDEALDLAAMKLQDIAEEYGSNSILYYQGFGARTALRLLNNRFFNLMGGVSTLNGTLCGGTGQAGQEMDMGLRISHDPLDHLNSKAIIVWGRNPAVTDIHLWRILLKARKKGTSLVVIDPVKTISACNCDLFLQPKPGSDPYLALAVSRIIVEGHRHNLEFIDKHTINFSKFKKLFDHYSLEELSKHCDVSLEKIIKLANIYASGTSSIIAGWGVHRYYQGHLSLRYMDALAALSGNIGVSGGGVSQGFDEYVYFDEKWKGDELATNSRKISMPIIGEAILNARNPPIKMIVVTAGNPLAMAPNSTKVKKAFKKVEYCMVMDQVINDTGQEADLFLPTTTFLEDMDLVGSYGHNYISPLNPVVNPRGEARSELWIFQELANRLGFKNEMKGSPYFWLKRIARPVIEKGFILDDLLKKPVRLPEIPFTPYGNKKFFTSSGKFEFVSELPEEDFSKKEYDLHLLSIMPSWWVGSEIPNGEHGKEFLEVMIHPELLDKHGIENGEIIILESPTGKLKVRVNASKNTRKDVVVTYRGGWVKYNKGINVLTRDMISQEGQGTPFYETRVRMKKLVF</sequence>
<dbReference type="InterPro" id="IPR006656">
    <property type="entry name" value="Mopterin_OxRdtase"/>
</dbReference>
<dbReference type="Pfam" id="PF01568">
    <property type="entry name" value="Molydop_binding"/>
    <property type="match status" value="1"/>
</dbReference>
<dbReference type="InterPro" id="IPR009010">
    <property type="entry name" value="Asp_de-COase-like_dom_sf"/>
</dbReference>